<dbReference type="Proteomes" id="UP000230108">
    <property type="component" value="Unassembled WGS sequence"/>
</dbReference>
<gene>
    <name evidence="8" type="ORF">COY90_00650</name>
</gene>
<evidence type="ECO:0000313" key="9">
    <source>
        <dbReference type="Proteomes" id="UP000230108"/>
    </source>
</evidence>
<dbReference type="GO" id="GO:0017004">
    <property type="term" value="P:cytochrome complex assembly"/>
    <property type="evidence" value="ECO:0007669"/>
    <property type="project" value="InterPro"/>
</dbReference>
<proteinExistence type="inferred from homology"/>
<dbReference type="InterPro" id="IPR003834">
    <property type="entry name" value="Cyt_c_assmbl_TM_dom"/>
</dbReference>
<dbReference type="PANTHER" id="PTHR31272">
    <property type="entry name" value="CYTOCHROME C-TYPE BIOGENESIS PROTEIN HI_1454-RELATED"/>
    <property type="match status" value="1"/>
</dbReference>
<organism evidence="8 9">
    <name type="scientific">Candidatus Roizmanbacteria bacterium CG_4_10_14_0_8_um_filter_39_9</name>
    <dbReference type="NCBI Taxonomy" id="1974829"/>
    <lineage>
        <taxon>Bacteria</taxon>
        <taxon>Candidatus Roizmaniibacteriota</taxon>
    </lineage>
</organism>
<evidence type="ECO:0000256" key="2">
    <source>
        <dbReference type="ARBA" id="ARBA00006143"/>
    </source>
</evidence>
<evidence type="ECO:0000256" key="6">
    <source>
        <dbReference type="SAM" id="Phobius"/>
    </source>
</evidence>
<feature type="domain" description="Cytochrome C biogenesis protein transmembrane" evidence="7">
    <location>
        <begin position="10"/>
        <end position="215"/>
    </location>
</feature>
<evidence type="ECO:0000256" key="4">
    <source>
        <dbReference type="ARBA" id="ARBA00022989"/>
    </source>
</evidence>
<reference evidence="9" key="1">
    <citation type="submission" date="2017-09" db="EMBL/GenBank/DDBJ databases">
        <title>Depth-based differentiation of microbial function through sediment-hosted aquifers and enrichment of novel symbionts in the deep terrestrial subsurface.</title>
        <authorList>
            <person name="Probst A.J."/>
            <person name="Ladd B."/>
            <person name="Jarett J.K."/>
            <person name="Geller-Mcgrath D.E."/>
            <person name="Sieber C.M.K."/>
            <person name="Emerson J.B."/>
            <person name="Anantharaman K."/>
            <person name="Thomas B.C."/>
            <person name="Malmstrom R."/>
            <person name="Stieglmeier M."/>
            <person name="Klingl A."/>
            <person name="Woyke T."/>
            <person name="Ryan C.M."/>
            <person name="Banfield J.F."/>
        </authorList>
    </citation>
    <scope>NUCLEOTIDE SEQUENCE [LARGE SCALE GENOMIC DNA]</scope>
</reference>
<sequence length="259" mass="27954">MNSHTKTMYLLIPIAFLSGILTVFSPCVLPILPIILSSGIDGDVDRIKGIIGGLVLSFTAATLLLATFVRFFGVPADTIRDGAVLFLILLGISMILPTLGDKVQTFIEHFWKVRPSYKKTSGFSGGLMTGVTLGIVWTPCIGPVLATVATLAAVNSFSSSTTIIAFAFALGTGIPLYYIAKGGRSITAKLNIFKQKNQQIRQLFGAIIIATALFIWAGGDRGLQAWTLSHLPESWTQVGSLFQNNKYVKKSLLEIQKTK</sequence>
<feature type="transmembrane region" description="Helical" evidence="6">
    <location>
        <begin position="83"/>
        <end position="100"/>
    </location>
</feature>
<accession>A0A2M7QDZ3</accession>
<dbReference type="EMBL" id="PFLF01000018">
    <property type="protein sequence ID" value="PIY69439.1"/>
    <property type="molecule type" value="Genomic_DNA"/>
</dbReference>
<dbReference type="PANTHER" id="PTHR31272:SF9">
    <property type="entry name" value="BLL1027 PROTEIN"/>
    <property type="match status" value="1"/>
</dbReference>
<comment type="subcellular location">
    <subcellularLocation>
        <location evidence="1">Membrane</location>
        <topology evidence="1">Multi-pass membrane protein</topology>
    </subcellularLocation>
</comment>
<dbReference type="Pfam" id="PF02683">
    <property type="entry name" value="DsbD_TM"/>
    <property type="match status" value="1"/>
</dbReference>
<evidence type="ECO:0000259" key="7">
    <source>
        <dbReference type="Pfam" id="PF02683"/>
    </source>
</evidence>
<dbReference type="AlphaFoldDB" id="A0A2M7QDZ3"/>
<feature type="transmembrane region" description="Helical" evidence="6">
    <location>
        <begin position="200"/>
        <end position="219"/>
    </location>
</feature>
<evidence type="ECO:0000256" key="5">
    <source>
        <dbReference type="ARBA" id="ARBA00023136"/>
    </source>
</evidence>
<keyword evidence="5 6" id="KW-0472">Membrane</keyword>
<comment type="caution">
    <text evidence="8">The sequence shown here is derived from an EMBL/GenBank/DDBJ whole genome shotgun (WGS) entry which is preliminary data.</text>
</comment>
<feature type="transmembrane region" description="Helical" evidence="6">
    <location>
        <begin position="49"/>
        <end position="71"/>
    </location>
</feature>
<keyword evidence="4 6" id="KW-1133">Transmembrane helix</keyword>
<feature type="transmembrane region" description="Helical" evidence="6">
    <location>
        <begin position="12"/>
        <end position="37"/>
    </location>
</feature>
<protein>
    <recommendedName>
        <fullName evidence="7">Cytochrome C biogenesis protein transmembrane domain-containing protein</fullName>
    </recommendedName>
</protein>
<dbReference type="GO" id="GO:0016020">
    <property type="term" value="C:membrane"/>
    <property type="evidence" value="ECO:0007669"/>
    <property type="project" value="UniProtKB-SubCell"/>
</dbReference>
<name>A0A2M7QDZ3_9BACT</name>
<evidence type="ECO:0000256" key="3">
    <source>
        <dbReference type="ARBA" id="ARBA00022692"/>
    </source>
</evidence>
<evidence type="ECO:0000313" key="8">
    <source>
        <dbReference type="EMBL" id="PIY69439.1"/>
    </source>
</evidence>
<comment type="similarity">
    <text evidence="2">Belongs to the DsbD family.</text>
</comment>
<keyword evidence="3 6" id="KW-0812">Transmembrane</keyword>
<evidence type="ECO:0000256" key="1">
    <source>
        <dbReference type="ARBA" id="ARBA00004141"/>
    </source>
</evidence>
<feature type="transmembrane region" description="Helical" evidence="6">
    <location>
        <begin position="121"/>
        <end position="145"/>
    </location>
</feature>
<dbReference type="InterPro" id="IPR051790">
    <property type="entry name" value="Cytochrome_c-biogenesis_DsbD"/>
</dbReference>
<feature type="transmembrane region" description="Helical" evidence="6">
    <location>
        <begin position="157"/>
        <end position="179"/>
    </location>
</feature>